<dbReference type="EMBL" id="JADOUF010000001">
    <property type="protein sequence ID" value="MBG6134747.1"/>
    <property type="molecule type" value="Genomic_DNA"/>
</dbReference>
<proteinExistence type="predicted"/>
<dbReference type="GO" id="GO:0046677">
    <property type="term" value="P:response to antibiotic"/>
    <property type="evidence" value="ECO:0007669"/>
    <property type="project" value="InterPro"/>
</dbReference>
<evidence type="ECO:0000256" key="5">
    <source>
        <dbReference type="PROSITE-ProRule" id="PRU00335"/>
    </source>
</evidence>
<dbReference type="RefSeq" id="WP_197001941.1">
    <property type="nucleotide sequence ID" value="NZ_BONS01000023.1"/>
</dbReference>
<name>A0A8J7KV23_9ACTN</name>
<dbReference type="InterPro" id="IPR009057">
    <property type="entry name" value="Homeodomain-like_sf"/>
</dbReference>
<dbReference type="InterPro" id="IPR001647">
    <property type="entry name" value="HTH_TetR"/>
</dbReference>
<dbReference type="InterPro" id="IPR003012">
    <property type="entry name" value="Tet_transcr_reg_TetR"/>
</dbReference>
<dbReference type="Gene3D" id="1.10.10.60">
    <property type="entry name" value="Homeodomain-like"/>
    <property type="match status" value="1"/>
</dbReference>
<feature type="domain" description="HTH tetR-type" evidence="6">
    <location>
        <begin position="2"/>
        <end position="62"/>
    </location>
</feature>
<dbReference type="Gene3D" id="1.10.357.10">
    <property type="entry name" value="Tetracycline Repressor, domain 2"/>
    <property type="match status" value="1"/>
</dbReference>
<keyword evidence="3 5" id="KW-0238">DNA-binding</keyword>
<dbReference type="InterPro" id="IPR004111">
    <property type="entry name" value="Repressor_TetR_C"/>
</dbReference>
<evidence type="ECO:0000256" key="3">
    <source>
        <dbReference type="ARBA" id="ARBA00023125"/>
    </source>
</evidence>
<dbReference type="GO" id="GO:0045892">
    <property type="term" value="P:negative regulation of DNA-templated transcription"/>
    <property type="evidence" value="ECO:0007669"/>
    <property type="project" value="InterPro"/>
</dbReference>
<evidence type="ECO:0000313" key="7">
    <source>
        <dbReference type="EMBL" id="MBG6134747.1"/>
    </source>
</evidence>
<dbReference type="AlphaFoldDB" id="A0A8J7KV23"/>
<dbReference type="PANTHER" id="PTHR30055">
    <property type="entry name" value="HTH-TYPE TRANSCRIPTIONAL REGULATOR RUTR"/>
    <property type="match status" value="1"/>
</dbReference>
<dbReference type="Pfam" id="PF00440">
    <property type="entry name" value="TetR_N"/>
    <property type="match status" value="1"/>
</dbReference>
<accession>A0A8J7KV23</accession>
<evidence type="ECO:0000313" key="8">
    <source>
        <dbReference type="Proteomes" id="UP000622552"/>
    </source>
</evidence>
<gene>
    <name evidence="7" type="ORF">IW245_000941</name>
</gene>
<dbReference type="PRINTS" id="PR00400">
    <property type="entry name" value="TETREPRESSOR"/>
</dbReference>
<dbReference type="GO" id="GO:0000976">
    <property type="term" value="F:transcription cis-regulatory region binding"/>
    <property type="evidence" value="ECO:0007669"/>
    <property type="project" value="TreeGrafter"/>
</dbReference>
<dbReference type="PANTHER" id="PTHR30055:SF151">
    <property type="entry name" value="TRANSCRIPTIONAL REGULATORY PROTEIN"/>
    <property type="match status" value="1"/>
</dbReference>
<sequence length="209" mass="22654">MQLNRSDVLNGAIALLDRDGLDGLTMRKLAGELKVQPGALYWHVRHKQALLDAIAERLLDGVADIDESAPGVDRLAELAGRLRRALLSHRNGARVVAGTYVRQPNTLRFGDVAVRAAVAAGIPVEHAGLVHFALQDYVLGHTIEEQSRDELTAAGEWTERQSPIDPAEFPDISAAVEAVGRTDPEDLFRYGLDLFLDGVRARAAARHGG</sequence>
<dbReference type="SUPFAM" id="SSF48498">
    <property type="entry name" value="Tetracyclin repressor-like, C-terminal domain"/>
    <property type="match status" value="1"/>
</dbReference>
<dbReference type="InterPro" id="IPR050109">
    <property type="entry name" value="HTH-type_TetR-like_transc_reg"/>
</dbReference>
<keyword evidence="2" id="KW-0805">Transcription regulation</keyword>
<protein>
    <submittedName>
        <fullName evidence="7">TetR/AcrR family tetracycline transcriptional repressor</fullName>
    </submittedName>
</protein>
<dbReference type="GO" id="GO:0003700">
    <property type="term" value="F:DNA-binding transcription factor activity"/>
    <property type="evidence" value="ECO:0007669"/>
    <property type="project" value="TreeGrafter"/>
</dbReference>
<dbReference type="Proteomes" id="UP000622552">
    <property type="component" value="Unassembled WGS sequence"/>
</dbReference>
<dbReference type="Pfam" id="PF02909">
    <property type="entry name" value="TetR_C_1"/>
    <property type="match status" value="1"/>
</dbReference>
<keyword evidence="4" id="KW-0804">Transcription</keyword>
<dbReference type="InterPro" id="IPR036271">
    <property type="entry name" value="Tet_transcr_reg_TetR-rel_C_sf"/>
</dbReference>
<dbReference type="PROSITE" id="PS50977">
    <property type="entry name" value="HTH_TETR_2"/>
    <property type="match status" value="1"/>
</dbReference>
<reference evidence="7" key="1">
    <citation type="submission" date="2020-11" db="EMBL/GenBank/DDBJ databases">
        <title>Sequencing the genomes of 1000 actinobacteria strains.</title>
        <authorList>
            <person name="Klenk H.-P."/>
        </authorList>
    </citation>
    <scope>NUCLEOTIDE SEQUENCE</scope>
    <source>
        <strain evidence="7">DSM 45356</strain>
    </source>
</reference>
<keyword evidence="1" id="KW-0678">Repressor</keyword>
<dbReference type="SUPFAM" id="SSF46689">
    <property type="entry name" value="Homeodomain-like"/>
    <property type="match status" value="1"/>
</dbReference>
<keyword evidence="8" id="KW-1185">Reference proteome</keyword>
<evidence type="ECO:0000259" key="6">
    <source>
        <dbReference type="PROSITE" id="PS50977"/>
    </source>
</evidence>
<evidence type="ECO:0000256" key="2">
    <source>
        <dbReference type="ARBA" id="ARBA00023015"/>
    </source>
</evidence>
<comment type="caution">
    <text evidence="7">The sequence shown here is derived from an EMBL/GenBank/DDBJ whole genome shotgun (WGS) entry which is preliminary data.</text>
</comment>
<feature type="DNA-binding region" description="H-T-H motif" evidence="5">
    <location>
        <begin position="25"/>
        <end position="44"/>
    </location>
</feature>
<organism evidence="7 8">
    <name type="scientific">Longispora fulva</name>
    <dbReference type="NCBI Taxonomy" id="619741"/>
    <lineage>
        <taxon>Bacteria</taxon>
        <taxon>Bacillati</taxon>
        <taxon>Actinomycetota</taxon>
        <taxon>Actinomycetes</taxon>
        <taxon>Micromonosporales</taxon>
        <taxon>Micromonosporaceae</taxon>
        <taxon>Longispora</taxon>
    </lineage>
</organism>
<evidence type="ECO:0000256" key="4">
    <source>
        <dbReference type="ARBA" id="ARBA00023163"/>
    </source>
</evidence>
<evidence type="ECO:0000256" key="1">
    <source>
        <dbReference type="ARBA" id="ARBA00022491"/>
    </source>
</evidence>